<evidence type="ECO:0000313" key="3">
    <source>
        <dbReference type="EMBL" id="GAP42907.1"/>
    </source>
</evidence>
<organism evidence="3">
    <name type="scientific">Lentimicrobium saccharophilum</name>
    <dbReference type="NCBI Taxonomy" id="1678841"/>
    <lineage>
        <taxon>Bacteria</taxon>
        <taxon>Pseudomonadati</taxon>
        <taxon>Bacteroidota</taxon>
        <taxon>Bacteroidia</taxon>
        <taxon>Bacteroidales</taxon>
        <taxon>Lentimicrobiaceae</taxon>
        <taxon>Lentimicrobium</taxon>
    </lineage>
</organism>
<protein>
    <submittedName>
        <fullName evidence="3">Protein containing PAS domain S-box</fullName>
    </submittedName>
</protein>
<dbReference type="EMBL" id="DF968182">
    <property type="protein sequence ID" value="GAP42907.1"/>
    <property type="molecule type" value="Genomic_DNA"/>
</dbReference>
<dbReference type="SMART" id="SM00091">
    <property type="entry name" value="PAS"/>
    <property type="match status" value="1"/>
</dbReference>
<dbReference type="SUPFAM" id="SSF55785">
    <property type="entry name" value="PYP-like sensor domain (PAS domain)"/>
    <property type="match status" value="1"/>
</dbReference>
<dbReference type="InterPro" id="IPR000014">
    <property type="entry name" value="PAS"/>
</dbReference>
<dbReference type="PROSITE" id="PS50112">
    <property type="entry name" value="PAS"/>
    <property type="match status" value="1"/>
</dbReference>
<dbReference type="AlphaFoldDB" id="A0A0S7BWF7"/>
<dbReference type="Pfam" id="PF00989">
    <property type="entry name" value="PAS"/>
    <property type="match status" value="1"/>
</dbReference>
<dbReference type="NCBIfam" id="TIGR00229">
    <property type="entry name" value="sensory_box"/>
    <property type="match status" value="1"/>
</dbReference>
<evidence type="ECO:0000313" key="4">
    <source>
        <dbReference type="Proteomes" id="UP000053091"/>
    </source>
</evidence>
<reference evidence="3" key="1">
    <citation type="journal article" date="2015" name="Genome Announc.">
        <title>Draft Genome Sequence of Bacteroidales Strain TBC1, a Novel Isolate from a Methanogenic Wastewater Treatment System.</title>
        <authorList>
            <person name="Tourlousse D.M."/>
            <person name="Matsuura N."/>
            <person name="Sun L."/>
            <person name="Toyonaga M."/>
            <person name="Kuroda K."/>
            <person name="Ohashi A."/>
            <person name="Cruz R."/>
            <person name="Yamaguchi T."/>
            <person name="Sekiguchi Y."/>
        </authorList>
    </citation>
    <scope>NUCLEOTIDE SEQUENCE [LARGE SCALE GENOMIC DNA]</scope>
    <source>
        <strain evidence="3">TBC1</strain>
    </source>
</reference>
<evidence type="ECO:0000256" key="1">
    <source>
        <dbReference type="SAM" id="Phobius"/>
    </source>
</evidence>
<dbReference type="RefSeq" id="WP_062039473.1">
    <property type="nucleotide sequence ID" value="NZ_DF968182.1"/>
</dbReference>
<keyword evidence="1" id="KW-0472">Membrane</keyword>
<keyword evidence="4" id="KW-1185">Reference proteome</keyword>
<dbReference type="Proteomes" id="UP000053091">
    <property type="component" value="Unassembled WGS sequence"/>
</dbReference>
<keyword evidence="1" id="KW-0812">Transmembrane</keyword>
<proteinExistence type="predicted"/>
<accession>A0A0S7BWF7</accession>
<dbReference type="InterPro" id="IPR013767">
    <property type="entry name" value="PAS_fold"/>
</dbReference>
<dbReference type="InterPro" id="IPR035965">
    <property type="entry name" value="PAS-like_dom_sf"/>
</dbReference>
<sequence>MRIIQNKITLLIVITTLVSAILVTGIIVQTRVAHRIVSETQAVSESNALRLTFEVNARQHDKLLKNLAGTDGLSPRVLLANNDPEQFRQLFETYPISFIVVTDSALIPIATFPKASAGILRALPTDPEAFRKFRSDGLITRYHEWINDTLTRIAVIDIPWYPGISGDPASGLLFAGFPVSADELSYQIQGNAKLMREPLALPLTQTISEGKVITQLPLFGWRNIPVASLWLEKPSEILNSLNDYRKYFIWFLVICATVFVLFITVYLKRYYMWPLRMFTLAIKFNDPGYLKMVRYRDKDLASLQQMVMNVFSHERLLNDMIRRRNSENLNAFHAAILSQISDAVYATDHKGIITYWNKAAETIYAVNEQDAIGKIADELIRSRWDDPHDEARQQELFYTDGFMKGSISQELPNGTCIRVDAGITRLLDCNGNLLGQLYVARQTEARPVI</sequence>
<feature type="transmembrane region" description="Helical" evidence="1">
    <location>
        <begin position="247"/>
        <end position="267"/>
    </location>
</feature>
<keyword evidence="1" id="KW-1133">Transmembrane helix</keyword>
<name>A0A0S7BWF7_9BACT</name>
<dbReference type="OrthoDB" id="5522855at2"/>
<feature type="domain" description="PAS" evidence="2">
    <location>
        <begin position="336"/>
        <end position="374"/>
    </location>
</feature>
<dbReference type="CDD" id="cd00130">
    <property type="entry name" value="PAS"/>
    <property type="match status" value="1"/>
</dbReference>
<dbReference type="Gene3D" id="3.30.450.20">
    <property type="entry name" value="PAS domain"/>
    <property type="match status" value="1"/>
</dbReference>
<evidence type="ECO:0000259" key="2">
    <source>
        <dbReference type="PROSITE" id="PS50112"/>
    </source>
</evidence>
<dbReference type="STRING" id="1678841.TBC1_111047"/>
<dbReference type="GO" id="GO:0006355">
    <property type="term" value="P:regulation of DNA-templated transcription"/>
    <property type="evidence" value="ECO:0007669"/>
    <property type="project" value="InterPro"/>
</dbReference>
<gene>
    <name evidence="3" type="ORF">TBC1_111047</name>
</gene>